<dbReference type="Proteomes" id="UP000030960">
    <property type="component" value="Unassembled WGS sequence"/>
</dbReference>
<evidence type="ECO:0000313" key="4">
    <source>
        <dbReference type="Proteomes" id="UP000030960"/>
    </source>
</evidence>
<feature type="transmembrane region" description="Helical" evidence="2">
    <location>
        <begin position="101"/>
        <end position="120"/>
    </location>
</feature>
<feature type="transmembrane region" description="Helical" evidence="2">
    <location>
        <begin position="60"/>
        <end position="80"/>
    </location>
</feature>
<organism evidence="3 4">
    <name type="scientific">Mameliella alba</name>
    <dbReference type="NCBI Taxonomy" id="561184"/>
    <lineage>
        <taxon>Bacteria</taxon>
        <taxon>Pseudomonadati</taxon>
        <taxon>Pseudomonadota</taxon>
        <taxon>Alphaproteobacteria</taxon>
        <taxon>Rhodobacterales</taxon>
        <taxon>Roseobacteraceae</taxon>
        <taxon>Mameliella</taxon>
    </lineage>
</organism>
<evidence type="ECO:0000256" key="1">
    <source>
        <dbReference type="SAM" id="MobiDB-lite"/>
    </source>
</evidence>
<dbReference type="OrthoDB" id="7375296at2"/>
<feature type="compositionally biased region" description="Basic and acidic residues" evidence="1">
    <location>
        <begin position="18"/>
        <end position="28"/>
    </location>
</feature>
<reference evidence="3 4" key="1">
    <citation type="submission" date="2014-10" db="EMBL/GenBank/DDBJ databases">
        <title>Genome sequence of Ponticoccus sp. strain UMTAT08 isolated from clonal culture of toxic dinoflagellate Alexandrium tamiyavanichii.</title>
        <authorList>
            <person name="Gan H.Y."/>
            <person name="Muhd D.-D."/>
            <person name="Mohd Noor M.E."/>
            <person name="Yeong Y.S."/>
            <person name="Usup G."/>
        </authorList>
    </citation>
    <scope>NUCLEOTIDE SEQUENCE [LARGE SCALE GENOMIC DNA]</scope>
    <source>
        <strain evidence="3 4">UMTAT08</strain>
    </source>
</reference>
<feature type="transmembrane region" description="Helical" evidence="2">
    <location>
        <begin position="37"/>
        <end position="54"/>
    </location>
</feature>
<feature type="transmembrane region" description="Helical" evidence="2">
    <location>
        <begin position="126"/>
        <end position="146"/>
    </location>
</feature>
<dbReference type="EMBL" id="JSUQ01000008">
    <property type="protein sequence ID" value="KHQ53207.1"/>
    <property type="molecule type" value="Genomic_DNA"/>
</dbReference>
<comment type="caution">
    <text evidence="3">The sequence shown here is derived from an EMBL/GenBank/DDBJ whole genome shotgun (WGS) entry which is preliminary data.</text>
</comment>
<evidence type="ECO:0008006" key="5">
    <source>
        <dbReference type="Google" id="ProtNLM"/>
    </source>
</evidence>
<feature type="region of interest" description="Disordered" evidence="1">
    <location>
        <begin position="1"/>
        <end position="34"/>
    </location>
</feature>
<accession>A0A0B3RYN3</accession>
<proteinExistence type="predicted"/>
<dbReference type="STRING" id="561184.SAMN05216376_11419"/>
<feature type="compositionally biased region" description="Low complexity" evidence="1">
    <location>
        <begin position="7"/>
        <end position="16"/>
    </location>
</feature>
<keyword evidence="4" id="KW-1185">Reference proteome</keyword>
<keyword evidence="2" id="KW-0472">Membrane</keyword>
<dbReference type="RefSeq" id="WP_043141019.1">
    <property type="nucleotide sequence ID" value="NZ_JSUQ01000008.1"/>
</dbReference>
<keyword evidence="2" id="KW-0812">Transmembrane</keyword>
<keyword evidence="2" id="KW-1133">Transmembrane helix</keyword>
<gene>
    <name evidence="3" type="ORF">OA50_02234</name>
</gene>
<dbReference type="PATRIC" id="fig|1515334.3.peg.2252"/>
<protein>
    <recommendedName>
        <fullName evidence="5">5-bromo-4-chloroindolyl phosphate hydrolysis protein</fullName>
    </recommendedName>
</protein>
<dbReference type="InterPro" id="IPR018770">
    <property type="entry name" value="ChloroindolylP_hydrolase"/>
</dbReference>
<dbReference type="AlphaFoldDB" id="A0A0B3RYN3"/>
<sequence length="300" mass="32738">MARKFGGKFSPDGSSDGPDDRPHEDRPAYHGARVSPAGARSNVLFIPGVILAILSINDGAIGMAAGLAGAAALLLGAWLLRDGLIAESAYHERKIARRPAIPRKIFAAVLCGIGASIAAWRSEPGLIAPLIFGGAAGVLHIGAFGIDPLKDKGMEGIDTFTQDRVAKVVDEAESYLNAMTDAVKRAGDRQVEARVDRFTVKVREMIRTVEEDPRDLTGARKFLGVYLMGARDATVKFADIFSRQQDRDARSDYMMLLTDLEESFDKKIDKLLADNNEDLNVEIEVLRDRLQREGVHLEPR</sequence>
<evidence type="ECO:0000313" key="3">
    <source>
        <dbReference type="EMBL" id="KHQ53207.1"/>
    </source>
</evidence>
<name>A0A0B3RYN3_9RHOB</name>
<dbReference type="Pfam" id="PF10112">
    <property type="entry name" value="Halogen_Hydrol"/>
    <property type="match status" value="1"/>
</dbReference>
<evidence type="ECO:0000256" key="2">
    <source>
        <dbReference type="SAM" id="Phobius"/>
    </source>
</evidence>